<reference evidence="2 3" key="1">
    <citation type="journal article" date="2022" name="Front. Microbiol.">
        <title>Commensal bacteria contribute to the growth of multidrug-resistant Avibacterium paragallinarum in chickens.</title>
        <authorList>
            <person name="Zhu J."/>
            <person name="Chen Y."/>
            <person name="Wu Y."/>
            <person name="Wang Y."/>
            <person name="Zhu K."/>
        </authorList>
    </citation>
    <scope>NUCLEOTIDE SEQUENCE [LARGE SCALE GENOMIC DNA]</scope>
    <source>
        <strain evidence="2 3">AV12</strain>
    </source>
</reference>
<evidence type="ECO:0000313" key="3">
    <source>
        <dbReference type="Proteomes" id="UP001352533"/>
    </source>
</evidence>
<dbReference type="Pfam" id="PF08867">
    <property type="entry name" value="FRG"/>
    <property type="match status" value="1"/>
</dbReference>
<name>A0ABU7QQN9_AVIPA</name>
<gene>
    <name evidence="2" type="ORF">M5S25_06860</name>
</gene>
<feature type="domain" description="FRG" evidence="1">
    <location>
        <begin position="49"/>
        <end position="158"/>
    </location>
</feature>
<accession>A0ABU7QQN9</accession>
<dbReference type="InterPro" id="IPR014966">
    <property type="entry name" value="FRG-dom"/>
</dbReference>
<dbReference type="EMBL" id="JAMDKS010000012">
    <property type="protein sequence ID" value="MEE6112915.1"/>
    <property type="molecule type" value="Genomic_DNA"/>
</dbReference>
<keyword evidence="3" id="KW-1185">Reference proteome</keyword>
<dbReference type="SMART" id="SM00901">
    <property type="entry name" value="FRG"/>
    <property type="match status" value="1"/>
</dbReference>
<evidence type="ECO:0000259" key="1">
    <source>
        <dbReference type="SMART" id="SM00901"/>
    </source>
</evidence>
<comment type="caution">
    <text evidence="2">The sequence shown here is derived from an EMBL/GenBank/DDBJ whole genome shotgun (WGS) entry which is preliminary data.</text>
</comment>
<evidence type="ECO:0000313" key="2">
    <source>
        <dbReference type="EMBL" id="MEE6112915.1"/>
    </source>
</evidence>
<sequence>MNNENFFDEITINTLDEFNEYIKENFSLTLKENDIEPPSELELVYVRNQDSTSFFRGHSKESYELKSTLEREIDKYGVGNISPEEYLHIQKNYLEKCKTLLRGKFSEQSLLLNKEFDDEIWAIGQHFGLKTPLLDWSYSFWVALFFAFREQNTNIKNINKEECLCNQIHNKLCYNLFKNQISNKDKEEITYRVVYHLHTFMNFDVQIIEPKIDFGGRINAQKGVFTKYLCSELLEINKKHNTHREKNSHIKIQGLLTKIRINSSLRPKILEFLDSININNSVLFPDITGAIEDCHLELHNIIQLETLPD</sequence>
<protein>
    <submittedName>
        <fullName evidence="2">FRG domain-containing protein</fullName>
    </submittedName>
</protein>
<organism evidence="2 3">
    <name type="scientific">Avibacterium paragallinarum</name>
    <name type="common">Haemophilus gallinarum</name>
    <dbReference type="NCBI Taxonomy" id="728"/>
    <lineage>
        <taxon>Bacteria</taxon>
        <taxon>Pseudomonadati</taxon>
        <taxon>Pseudomonadota</taxon>
        <taxon>Gammaproteobacteria</taxon>
        <taxon>Pasteurellales</taxon>
        <taxon>Pasteurellaceae</taxon>
        <taxon>Avibacterium</taxon>
    </lineage>
</organism>
<proteinExistence type="predicted"/>
<dbReference type="Proteomes" id="UP001352533">
    <property type="component" value="Unassembled WGS sequence"/>
</dbReference>
<dbReference type="RefSeq" id="WP_194751334.1">
    <property type="nucleotide sequence ID" value="NZ_JACEWB010000012.1"/>
</dbReference>